<evidence type="ECO:0000313" key="1">
    <source>
        <dbReference type="EMBL" id="SVC74066.1"/>
    </source>
</evidence>
<dbReference type="Pfam" id="PF18886">
    <property type="entry name" value="DUF5649"/>
    <property type="match status" value="3"/>
</dbReference>
<sequence length="342" mass="33484">QYGADPFIVQIKVKDGSTTLADSETFGITGYSYQTVTTDLVVAQNTLNYSTATIELILEGDSRRSGYRGPETNAVNLTMAYGGATGQNGDLFINAGTDGAVGGNLSITATTGNITDNTGLTVAGTSSFTTSANNADITLNNTNALTGAVALNTTGGTGHATIDNGTTALNVAASSVGGNLTLTSGNVSGITDSGTVTVGGNLATTTDANNGVINLGTLAVDGTVAVNTNGSGNATVVNDAGLTFAASTVGGALSATATTGNITDADRLTIAGISSFTTSANNATIALNTTTNAFTGAVTITTNDDSGTDADVTIDGGTTALILAASTIDGDLTVRSGNASGI</sequence>
<organism evidence="1">
    <name type="scientific">marine metagenome</name>
    <dbReference type="NCBI Taxonomy" id="408172"/>
    <lineage>
        <taxon>unclassified sequences</taxon>
        <taxon>metagenomes</taxon>
        <taxon>ecological metagenomes</taxon>
    </lineage>
</organism>
<dbReference type="EMBL" id="UINC01108169">
    <property type="protein sequence ID" value="SVC74066.1"/>
    <property type="molecule type" value="Genomic_DNA"/>
</dbReference>
<name>A0A382PLD0_9ZZZZ</name>
<protein>
    <submittedName>
        <fullName evidence="1">Uncharacterized protein</fullName>
    </submittedName>
</protein>
<dbReference type="AlphaFoldDB" id="A0A382PLD0"/>
<dbReference type="InterPro" id="IPR043709">
    <property type="entry name" value="DUF5649"/>
</dbReference>
<feature type="non-terminal residue" evidence="1">
    <location>
        <position position="1"/>
    </location>
</feature>
<accession>A0A382PLD0</accession>
<feature type="non-terminal residue" evidence="1">
    <location>
        <position position="342"/>
    </location>
</feature>
<proteinExistence type="predicted"/>
<gene>
    <name evidence="1" type="ORF">METZ01_LOCUS326920</name>
</gene>
<reference evidence="1" key="1">
    <citation type="submission" date="2018-05" db="EMBL/GenBank/DDBJ databases">
        <authorList>
            <person name="Lanie J.A."/>
            <person name="Ng W.-L."/>
            <person name="Kazmierczak K.M."/>
            <person name="Andrzejewski T.M."/>
            <person name="Davidsen T.M."/>
            <person name="Wayne K.J."/>
            <person name="Tettelin H."/>
            <person name="Glass J.I."/>
            <person name="Rusch D."/>
            <person name="Podicherti R."/>
            <person name="Tsui H.-C.T."/>
            <person name="Winkler M.E."/>
        </authorList>
    </citation>
    <scope>NUCLEOTIDE SEQUENCE</scope>
</reference>